<comment type="caution">
    <text evidence="6">The sequence shown here is derived from an EMBL/GenBank/DDBJ whole genome shotgun (WGS) entry which is preliminary data.</text>
</comment>
<reference evidence="6 7" key="1">
    <citation type="submission" date="2018-03" db="EMBL/GenBank/DDBJ databases">
        <title>Genomic Encyclopedia of Type Strains, Phase III (KMG-III): the genomes of soil and plant-associated and newly described type strains.</title>
        <authorList>
            <person name="Whitman W."/>
        </authorList>
    </citation>
    <scope>NUCLEOTIDE SEQUENCE [LARGE SCALE GENOMIC DNA]</scope>
    <source>
        <strain evidence="6 7">MWH-P2sevCIIIb</strain>
    </source>
</reference>
<dbReference type="PRINTS" id="PR00337">
    <property type="entry name" value="LEUILEVALBP"/>
</dbReference>
<dbReference type="InterPro" id="IPR028081">
    <property type="entry name" value="Leu-bd"/>
</dbReference>
<dbReference type="SUPFAM" id="SSF53822">
    <property type="entry name" value="Periplasmic binding protein-like I"/>
    <property type="match status" value="1"/>
</dbReference>
<sequence>MFQANNVPIDIFLDSQLKRFIEAKEMTKMKQFNKAVLIGALSALTLATGLVQAQDIKIGLVAALTGQAAQSGEAITRGLTIAIDEINAKGGVLGKKLVLVKRDDESSPPKGVTAARELISNEKVTALFGGIDTPVSLAIVPIANQNKTPFIGAWAAGTNITKNGATPNYVFRVSAQDDLVDIALINYAMNTYKAKKPGLVLINNPWGESNERGLKAAAAAAKIDLAGIEKIELTDVDITPQLGRLKAAGADTLILVANPAPGAQMMKSRASMGWMVPVVSHWGISGGRFDELVGPTAGDVHFVQTYSFFSAPTPVSTKVMAALGKLYGVKSPADVMAPVGTANAYDAMQLLALAIEKAKSTDGDAVRQALEQVESYDGLIKKYKNPFGTPAHEALSPEDYVMVRYDGGKITPVK</sequence>
<evidence type="ECO:0000256" key="3">
    <source>
        <dbReference type="ARBA" id="ARBA00022729"/>
    </source>
</evidence>
<accession>A0A2T0XQB5</accession>
<dbReference type="GO" id="GO:0006865">
    <property type="term" value="P:amino acid transport"/>
    <property type="evidence" value="ECO:0007669"/>
    <property type="project" value="UniProtKB-KW"/>
</dbReference>
<evidence type="ECO:0000256" key="1">
    <source>
        <dbReference type="ARBA" id="ARBA00010062"/>
    </source>
</evidence>
<dbReference type="AlphaFoldDB" id="A0A2T0XQB5"/>
<dbReference type="InterPro" id="IPR028082">
    <property type="entry name" value="Peripla_BP_I"/>
</dbReference>
<evidence type="ECO:0000256" key="4">
    <source>
        <dbReference type="ARBA" id="ARBA00022970"/>
    </source>
</evidence>
<dbReference type="PANTHER" id="PTHR30483:SF6">
    <property type="entry name" value="PERIPLASMIC BINDING PROTEIN OF ABC TRANSPORTER FOR NATURAL AMINO ACIDS"/>
    <property type="match status" value="1"/>
</dbReference>
<dbReference type="EMBL" id="PVTV01000002">
    <property type="protein sequence ID" value="PRZ01148.1"/>
    <property type="molecule type" value="Genomic_DNA"/>
</dbReference>
<keyword evidence="3" id="KW-0732">Signal</keyword>
<organism evidence="6 7">
    <name type="scientific">Jezberella montanilacus</name>
    <dbReference type="NCBI Taxonomy" id="323426"/>
    <lineage>
        <taxon>Bacteria</taxon>
        <taxon>Pseudomonadati</taxon>
        <taxon>Pseudomonadota</taxon>
        <taxon>Betaproteobacteria</taxon>
        <taxon>Burkholderiales</taxon>
        <taxon>Alcaligenaceae</taxon>
        <taxon>Jezberella</taxon>
    </lineage>
</organism>
<evidence type="ECO:0000259" key="5">
    <source>
        <dbReference type="Pfam" id="PF13458"/>
    </source>
</evidence>
<name>A0A2T0XQB5_9BURK</name>
<dbReference type="InterPro" id="IPR000709">
    <property type="entry name" value="Leu_Ile_Val-bd"/>
</dbReference>
<keyword evidence="7" id="KW-1185">Reference proteome</keyword>
<dbReference type="InterPro" id="IPR051010">
    <property type="entry name" value="BCAA_transport"/>
</dbReference>
<evidence type="ECO:0000313" key="7">
    <source>
        <dbReference type="Proteomes" id="UP000238308"/>
    </source>
</evidence>
<dbReference type="Proteomes" id="UP000238308">
    <property type="component" value="Unassembled WGS sequence"/>
</dbReference>
<dbReference type="PANTHER" id="PTHR30483">
    <property type="entry name" value="LEUCINE-SPECIFIC-BINDING PROTEIN"/>
    <property type="match status" value="1"/>
</dbReference>
<feature type="domain" description="Leucine-binding protein" evidence="5">
    <location>
        <begin position="56"/>
        <end position="384"/>
    </location>
</feature>
<dbReference type="RefSeq" id="WP_375318452.1">
    <property type="nucleotide sequence ID" value="NZ_PVTV01000002.1"/>
</dbReference>
<dbReference type="Gene3D" id="3.40.50.2300">
    <property type="match status" value="2"/>
</dbReference>
<dbReference type="Pfam" id="PF13458">
    <property type="entry name" value="Peripla_BP_6"/>
    <property type="match status" value="1"/>
</dbReference>
<protein>
    <submittedName>
        <fullName evidence="6">Amino acid/amide ABC transporter substrate-binding protein (HAAT family)</fullName>
    </submittedName>
</protein>
<keyword evidence="4" id="KW-0029">Amino-acid transport</keyword>
<gene>
    <name evidence="6" type="ORF">BCM14_0169</name>
</gene>
<keyword evidence="2" id="KW-0813">Transport</keyword>
<evidence type="ECO:0000313" key="6">
    <source>
        <dbReference type="EMBL" id="PRZ01148.1"/>
    </source>
</evidence>
<proteinExistence type="inferred from homology"/>
<comment type="similarity">
    <text evidence="1">Belongs to the leucine-binding protein family.</text>
</comment>
<dbReference type="CDD" id="cd19979">
    <property type="entry name" value="PBP1_ABC_ligand_binding-like"/>
    <property type="match status" value="1"/>
</dbReference>
<evidence type="ECO:0000256" key="2">
    <source>
        <dbReference type="ARBA" id="ARBA00022448"/>
    </source>
</evidence>